<dbReference type="InterPro" id="IPR006862">
    <property type="entry name" value="Thio_Ohase/aa_AcTrfase"/>
</dbReference>
<dbReference type="FunFam" id="3.40.50.1820:FF:000024">
    <property type="entry name" value="acyl-coenzyme A thioesterase 4"/>
    <property type="match status" value="1"/>
</dbReference>
<feature type="region of interest" description="Disordered" evidence="3">
    <location>
        <begin position="1"/>
        <end position="24"/>
    </location>
</feature>
<sequence length="461" mass="51259">MGRRYPHPYLHDSDKPERSDMTLPGMAGKMGEMDINDASLVIVAHPTRGLVDEKFHVAVLNLRPHQPITLHSVFQSEENDFWEAYGHYISDAKGMVKADETESLGGSFTGRDPMGLIWSMKPVPGSRTALRFRKRDVQTPYVVHISVFDGHISSGFKEKSALACTVMERWYMAPGVCRIDIRQDGVQGTLFLPPGPGPFPGILDLWGGGGGLVEYRSALLASHGYASLALEYLFQKNTSEKSAVIGEEYFEAAFNILKNHPKVASERVGLFGLSFGTSVVLAMAANSTAISPKCLVCVSGSHVFPVKESLSGVFAEMKTNLDKLKVDENNHLIWRNLILPIPTDPDKKVNVGNIRCPLLLIVGEDDQNWPAPECAVDIENMMKKAGNDHLLTKLSYPGTGHLIETPYSPHTRFSNFMLADSREKVIVLWGGETKPHAYAQEDSWRRILKFLERHLYQRSVL</sequence>
<feature type="domain" description="BAAT/Acyl-CoA thioester hydrolase C-terminal" evidence="5">
    <location>
        <begin position="248"/>
        <end position="456"/>
    </location>
</feature>
<dbReference type="InterPro" id="IPR016662">
    <property type="entry name" value="Acyl-CoA_thioEstase_long-chain"/>
</dbReference>
<evidence type="ECO:0000256" key="3">
    <source>
        <dbReference type="SAM" id="MobiDB-lite"/>
    </source>
</evidence>
<dbReference type="Pfam" id="PF04775">
    <property type="entry name" value="Bile_Hydr_Trans"/>
    <property type="match status" value="1"/>
</dbReference>
<comment type="similarity">
    <text evidence="1">Belongs to the C/M/P thioester hydrolase family.</text>
</comment>
<dbReference type="PIRSF" id="PIRSF016521">
    <property type="entry name" value="Acyl-CoA_hydro"/>
    <property type="match status" value="1"/>
</dbReference>
<dbReference type="Gene3D" id="3.40.50.1820">
    <property type="entry name" value="alpha/beta hydrolase"/>
    <property type="match status" value="1"/>
</dbReference>
<dbReference type="Proteomes" id="UP001230051">
    <property type="component" value="Unassembled WGS sequence"/>
</dbReference>
<feature type="compositionally biased region" description="Basic and acidic residues" evidence="3">
    <location>
        <begin position="9"/>
        <end position="20"/>
    </location>
</feature>
<protein>
    <submittedName>
        <fullName evidence="6">Peroxisomal succinyl-coenzyme A thioesterase-like</fullName>
    </submittedName>
</protein>
<dbReference type="GO" id="GO:0006631">
    <property type="term" value="P:fatty acid metabolic process"/>
    <property type="evidence" value="ECO:0007669"/>
    <property type="project" value="TreeGrafter"/>
</dbReference>
<dbReference type="PANTHER" id="PTHR10824:SF36">
    <property type="entry name" value="ACYL-COA THIOESTERASE 17-RELATED"/>
    <property type="match status" value="1"/>
</dbReference>
<dbReference type="Pfam" id="PF08840">
    <property type="entry name" value="BAAT_C"/>
    <property type="match status" value="1"/>
</dbReference>
<comment type="caution">
    <text evidence="6">The sequence shown here is derived from an EMBL/GenBank/DDBJ whole genome shotgun (WGS) entry which is preliminary data.</text>
</comment>
<dbReference type="GO" id="GO:0006637">
    <property type="term" value="P:acyl-CoA metabolic process"/>
    <property type="evidence" value="ECO:0007669"/>
    <property type="project" value="InterPro"/>
</dbReference>
<dbReference type="SUPFAM" id="SSF53474">
    <property type="entry name" value="alpha/beta-Hydrolases"/>
    <property type="match status" value="1"/>
</dbReference>
<feature type="domain" description="Acyl-CoA thioester hydrolase/bile acid-CoA amino acid N-acetyltransferase" evidence="4">
    <location>
        <begin position="52"/>
        <end position="183"/>
    </location>
</feature>
<accession>A0AAD8DCB4</accession>
<evidence type="ECO:0000259" key="4">
    <source>
        <dbReference type="Pfam" id="PF04775"/>
    </source>
</evidence>
<proteinExistence type="inferred from homology"/>
<reference evidence="6" key="1">
    <citation type="submission" date="2022-02" db="EMBL/GenBank/DDBJ databases">
        <title>Atlantic sturgeon de novo genome assembly.</title>
        <authorList>
            <person name="Stock M."/>
            <person name="Klopp C."/>
            <person name="Guiguen Y."/>
            <person name="Cabau C."/>
            <person name="Parinello H."/>
            <person name="Santidrian Yebra-Pimentel E."/>
            <person name="Kuhl H."/>
            <person name="Dirks R.P."/>
            <person name="Guessner J."/>
            <person name="Wuertz S."/>
            <person name="Du K."/>
            <person name="Schartl M."/>
        </authorList>
    </citation>
    <scope>NUCLEOTIDE SEQUENCE</scope>
    <source>
        <strain evidence="6">STURGEONOMICS-FGT-2020</strain>
        <tissue evidence="6">Whole blood</tissue>
    </source>
</reference>
<evidence type="ECO:0000256" key="2">
    <source>
        <dbReference type="PIRSR" id="PIRSR016521-1"/>
    </source>
</evidence>
<dbReference type="Gene3D" id="2.60.40.2240">
    <property type="entry name" value="Acyl-CoA thioester hydrolase/BAAT N-terminal domain"/>
    <property type="match status" value="1"/>
</dbReference>
<feature type="active site" description="Charge relay system" evidence="2">
    <location>
        <position position="401"/>
    </location>
</feature>
<dbReference type="GO" id="GO:0047617">
    <property type="term" value="F:fatty acyl-CoA hydrolase activity"/>
    <property type="evidence" value="ECO:0007669"/>
    <property type="project" value="TreeGrafter"/>
</dbReference>
<keyword evidence="7" id="KW-1185">Reference proteome</keyword>
<gene>
    <name evidence="6" type="primary">Acot4</name>
    <name evidence="6" type="ORF">AOXY_G11717</name>
</gene>
<evidence type="ECO:0000313" key="7">
    <source>
        <dbReference type="Proteomes" id="UP001230051"/>
    </source>
</evidence>
<evidence type="ECO:0000313" key="6">
    <source>
        <dbReference type="EMBL" id="KAK1167063.1"/>
    </source>
</evidence>
<evidence type="ECO:0000256" key="1">
    <source>
        <dbReference type="ARBA" id="ARBA00006538"/>
    </source>
</evidence>
<dbReference type="PANTHER" id="PTHR10824">
    <property type="entry name" value="ACYL-COENZYME A THIOESTERASE-RELATED"/>
    <property type="match status" value="1"/>
</dbReference>
<dbReference type="InterPro" id="IPR029058">
    <property type="entry name" value="AB_hydrolase_fold"/>
</dbReference>
<organism evidence="6 7">
    <name type="scientific">Acipenser oxyrinchus oxyrinchus</name>
    <dbReference type="NCBI Taxonomy" id="40147"/>
    <lineage>
        <taxon>Eukaryota</taxon>
        <taxon>Metazoa</taxon>
        <taxon>Chordata</taxon>
        <taxon>Craniata</taxon>
        <taxon>Vertebrata</taxon>
        <taxon>Euteleostomi</taxon>
        <taxon>Actinopterygii</taxon>
        <taxon>Chondrostei</taxon>
        <taxon>Acipenseriformes</taxon>
        <taxon>Acipenseridae</taxon>
        <taxon>Acipenser</taxon>
    </lineage>
</organism>
<feature type="active site" description="Charge relay system" evidence="2">
    <location>
        <position position="274"/>
    </location>
</feature>
<evidence type="ECO:0000259" key="5">
    <source>
        <dbReference type="Pfam" id="PF08840"/>
    </source>
</evidence>
<name>A0AAD8DCB4_ACIOX</name>
<dbReference type="InterPro" id="IPR014940">
    <property type="entry name" value="BAAT_C"/>
</dbReference>
<dbReference type="InterPro" id="IPR042490">
    <property type="entry name" value="Thio_Ohase/BAAT_N"/>
</dbReference>
<dbReference type="FunFam" id="2.60.40.2240:FF:000002">
    <property type="entry name" value="Acyl-CoA thioesterase 18"/>
    <property type="match status" value="1"/>
</dbReference>
<dbReference type="AlphaFoldDB" id="A0AAD8DCB4"/>
<dbReference type="EMBL" id="JAGXEW010000010">
    <property type="protein sequence ID" value="KAK1167063.1"/>
    <property type="molecule type" value="Genomic_DNA"/>
</dbReference>
<feature type="active site" description="Charge relay system" evidence="2">
    <location>
        <position position="366"/>
    </location>
</feature>